<keyword evidence="2" id="KW-1185">Reference proteome</keyword>
<protein>
    <submittedName>
        <fullName evidence="1">P-loop containing nucleoside triphosphate hydrolase protein</fullName>
    </submittedName>
</protein>
<gene>
    <name evidence="1" type="ORF">IHE45_07G022900</name>
</gene>
<dbReference type="EMBL" id="CM037017">
    <property type="protein sequence ID" value="KAH7676532.1"/>
    <property type="molecule type" value="Genomic_DNA"/>
</dbReference>
<accession>A0ACB7VPY9</accession>
<name>A0ACB7VPY9_DIOAL</name>
<keyword evidence="1" id="KW-0378">Hydrolase</keyword>
<sequence>MLSTDSESLSGAEIHGFHNTADLDVERLMEEAASRWFRPNEVHALLSNYTRFKLQPKPVELPPSGTVRFFDRKMLRNFRKDGHNWKKKKDGKTVQEAHEKLKIGNEERIHVYYARSEDDPCFYRRCYWLLDKHLERIVLVHYRQTSEENIIQQHPESVECEGDLAGNVVKHIDSPIAPVDSSTGSAQSDMSTSGVMSEEINSRGDPETNTVVSGYGTSQFEKVNELTNHELTLHEINTLEWSDLVGGSPYVDFASDRGGDVSALEQPSHREVNNFINNGSLSCSQGIGSCQLNAPCSDNGIFGINGTTIGNFQMLENQQGPAQLFGAASSHYQSSEIRLPEDVSETVGFPKQNNLERWDSIGFFNDLQLDSEFLNPDSAVIENDPSAQELFCIVDISPAWGYSTEETKVLVIGGFPESQKHLAGHEIRCIVGGTCVPVEIVQAGVYRFTAQPHLPGLVDLYLTIDGHTPISRVCSFDYCSTVLLPGGIPSEVKNAEAKWKDFQIQMRLAHLLFSSTDNLSVMSNRVKSSNLQEAKKFATATSPLVEKGWANMIKSTSDNKDSSSPDTQGLFELILRNKLQEWLLTKIVDGCKKPPLDSQGQGVIHLCVILDYVWAIHMFSLSGLSLDFRDASGWTALHWAASLGREKMVAALLSAGANASLVSYPTPECPGGYLAADLASNGGFDGLAIYLSEKGLTAHFQAMSLSGNISGPTAPASSSLTRYESIEHLSEQELCLKDSLAAYRNAADAADRIQAAFRERALKLKTKAVQLVEPELEAKAIVAALRIQHAYRSHNRRRMLKAAARIQGHFRTWQARRNFLNMRKQVIKIQAAFRGYCARRHYTKIVWSVGILEKAVLRWRLKRKGLRGIPAEETMKVDKEQESVAEEDFFRVGQEQAEDRINRSVVRVQTMFRSYRAQQEYRRMKLACEEAKLEFGELLQ</sequence>
<dbReference type="Proteomes" id="UP000827976">
    <property type="component" value="Chromosome 7"/>
</dbReference>
<evidence type="ECO:0000313" key="1">
    <source>
        <dbReference type="EMBL" id="KAH7676532.1"/>
    </source>
</evidence>
<proteinExistence type="predicted"/>
<reference evidence="2" key="1">
    <citation type="journal article" date="2022" name="Nat. Commun.">
        <title>Chromosome evolution and the genetic basis of agronomically important traits in greater yam.</title>
        <authorList>
            <person name="Bredeson J.V."/>
            <person name="Lyons J.B."/>
            <person name="Oniyinde I.O."/>
            <person name="Okereke N.R."/>
            <person name="Kolade O."/>
            <person name="Nnabue I."/>
            <person name="Nwadili C.O."/>
            <person name="Hribova E."/>
            <person name="Parker M."/>
            <person name="Nwogha J."/>
            <person name="Shu S."/>
            <person name="Carlson J."/>
            <person name="Kariba R."/>
            <person name="Muthemba S."/>
            <person name="Knop K."/>
            <person name="Barton G.J."/>
            <person name="Sherwood A.V."/>
            <person name="Lopez-Montes A."/>
            <person name="Asiedu R."/>
            <person name="Jamnadass R."/>
            <person name="Muchugi A."/>
            <person name="Goodstein D."/>
            <person name="Egesi C.N."/>
            <person name="Featherston J."/>
            <person name="Asfaw A."/>
            <person name="Simpson G.G."/>
            <person name="Dolezel J."/>
            <person name="Hendre P.S."/>
            <person name="Van Deynze A."/>
            <person name="Kumar P.L."/>
            <person name="Obidiegwu J.E."/>
            <person name="Bhattacharjee R."/>
            <person name="Rokhsar D.S."/>
        </authorList>
    </citation>
    <scope>NUCLEOTIDE SEQUENCE [LARGE SCALE GENOMIC DNA]</scope>
    <source>
        <strain evidence="2">cv. TDa95/00328</strain>
    </source>
</reference>
<organism evidence="1 2">
    <name type="scientific">Dioscorea alata</name>
    <name type="common">Purple yam</name>
    <dbReference type="NCBI Taxonomy" id="55571"/>
    <lineage>
        <taxon>Eukaryota</taxon>
        <taxon>Viridiplantae</taxon>
        <taxon>Streptophyta</taxon>
        <taxon>Embryophyta</taxon>
        <taxon>Tracheophyta</taxon>
        <taxon>Spermatophyta</taxon>
        <taxon>Magnoliopsida</taxon>
        <taxon>Liliopsida</taxon>
        <taxon>Dioscoreales</taxon>
        <taxon>Dioscoreaceae</taxon>
        <taxon>Dioscorea</taxon>
    </lineage>
</organism>
<evidence type="ECO:0000313" key="2">
    <source>
        <dbReference type="Proteomes" id="UP000827976"/>
    </source>
</evidence>
<comment type="caution">
    <text evidence="1">The sequence shown here is derived from an EMBL/GenBank/DDBJ whole genome shotgun (WGS) entry which is preliminary data.</text>
</comment>